<dbReference type="Proteomes" id="UP000242715">
    <property type="component" value="Unassembled WGS sequence"/>
</dbReference>
<feature type="compositionally biased region" description="Basic and acidic residues" evidence="2">
    <location>
        <begin position="1"/>
        <end position="16"/>
    </location>
</feature>
<evidence type="ECO:0000313" key="4">
    <source>
        <dbReference type="Proteomes" id="UP000242715"/>
    </source>
</evidence>
<sequence>MNWASEQREKRRRGDDESSDMPVDGSPKPKRMHGAFKGLCRHDSKWLRREIHCDSHTTSAGAFGQFATGVGNTDAAFIWDLLHFIKKTESAYHHRIGLYTLDFDIFSFMYTFTHAALN</sequence>
<dbReference type="InterPro" id="IPR015931">
    <property type="entry name" value="Acnase/IPM_dHydase_lsu_aba_1/3"/>
</dbReference>
<dbReference type="EMBL" id="DF973584">
    <property type="protein sequence ID" value="GAU35297.1"/>
    <property type="molecule type" value="Genomic_DNA"/>
</dbReference>
<dbReference type="OrthoDB" id="1454746at2759"/>
<gene>
    <name evidence="3" type="ORF">TSUD_54560</name>
</gene>
<dbReference type="InterPro" id="IPR036008">
    <property type="entry name" value="Aconitase_4Fe-4S_dom"/>
</dbReference>
<protein>
    <submittedName>
        <fullName evidence="3">Uncharacterized protein</fullName>
    </submittedName>
</protein>
<dbReference type="AlphaFoldDB" id="A0A2Z6NYS9"/>
<keyword evidence="1" id="KW-0408">Iron</keyword>
<proteinExistence type="predicted"/>
<evidence type="ECO:0000256" key="1">
    <source>
        <dbReference type="ARBA" id="ARBA00023004"/>
    </source>
</evidence>
<name>A0A2Z6NYS9_TRISU</name>
<reference evidence="4" key="1">
    <citation type="journal article" date="2017" name="Front. Plant Sci.">
        <title>Climate Clever Clovers: New Paradigm to Reduce the Environmental Footprint of Ruminants by Breeding Low Methanogenic Forages Utilizing Haplotype Variation.</title>
        <authorList>
            <person name="Kaur P."/>
            <person name="Appels R."/>
            <person name="Bayer P.E."/>
            <person name="Keeble-Gagnere G."/>
            <person name="Wang J."/>
            <person name="Hirakawa H."/>
            <person name="Shirasawa K."/>
            <person name="Vercoe P."/>
            <person name="Stefanova K."/>
            <person name="Durmic Z."/>
            <person name="Nichols P."/>
            <person name="Revell C."/>
            <person name="Isobe S.N."/>
            <person name="Edwards D."/>
            <person name="Erskine W."/>
        </authorList>
    </citation>
    <scope>NUCLEOTIDE SEQUENCE [LARGE SCALE GENOMIC DNA]</scope>
    <source>
        <strain evidence="4">cv. Daliak</strain>
    </source>
</reference>
<organism evidence="3 4">
    <name type="scientific">Trifolium subterraneum</name>
    <name type="common">Subterranean clover</name>
    <dbReference type="NCBI Taxonomy" id="3900"/>
    <lineage>
        <taxon>Eukaryota</taxon>
        <taxon>Viridiplantae</taxon>
        <taxon>Streptophyta</taxon>
        <taxon>Embryophyta</taxon>
        <taxon>Tracheophyta</taxon>
        <taxon>Spermatophyta</taxon>
        <taxon>Magnoliopsida</taxon>
        <taxon>eudicotyledons</taxon>
        <taxon>Gunneridae</taxon>
        <taxon>Pentapetalae</taxon>
        <taxon>rosids</taxon>
        <taxon>fabids</taxon>
        <taxon>Fabales</taxon>
        <taxon>Fabaceae</taxon>
        <taxon>Papilionoideae</taxon>
        <taxon>50 kb inversion clade</taxon>
        <taxon>NPAAA clade</taxon>
        <taxon>Hologalegina</taxon>
        <taxon>IRL clade</taxon>
        <taxon>Trifolieae</taxon>
        <taxon>Trifolium</taxon>
    </lineage>
</organism>
<dbReference type="Gene3D" id="3.30.499.10">
    <property type="entry name" value="Aconitase, domain 3"/>
    <property type="match status" value="1"/>
</dbReference>
<accession>A0A2Z6NYS9</accession>
<feature type="region of interest" description="Disordered" evidence="2">
    <location>
        <begin position="1"/>
        <end position="35"/>
    </location>
</feature>
<evidence type="ECO:0000313" key="3">
    <source>
        <dbReference type="EMBL" id="GAU35297.1"/>
    </source>
</evidence>
<dbReference type="SUPFAM" id="SSF53732">
    <property type="entry name" value="Aconitase iron-sulfur domain"/>
    <property type="match status" value="1"/>
</dbReference>
<keyword evidence="4" id="KW-1185">Reference proteome</keyword>
<evidence type="ECO:0000256" key="2">
    <source>
        <dbReference type="SAM" id="MobiDB-lite"/>
    </source>
</evidence>